<dbReference type="PANTHER" id="PTHR38011">
    <property type="entry name" value="DIHYDROFOLATE REDUCTASE FAMILY PROTEIN (AFU_ORTHOLOGUE AFUA_8G06820)"/>
    <property type="match status" value="1"/>
</dbReference>
<dbReference type="InterPro" id="IPR050765">
    <property type="entry name" value="Riboflavin_Biosynth_HTPR"/>
</dbReference>
<sequence>MGRVRAYLAMSLDGFVAGERDDLSWLERRTAGAAPVAVGPWSEGPDGDPLGFDDFLAGVGCILMGRRTFDIVTSFADWPYGDTPMLVATHRPLTGSRAGVSAAAGGIEALVASAQATAGDADVYVDGAATVRSALVAGVLDHLVATMVPTVLGRGTSLFAGLSERRELTVEKVARFGEGFIQVHLAAR</sequence>
<dbReference type="Proteomes" id="UP001172737">
    <property type="component" value="Unassembled WGS sequence"/>
</dbReference>
<organism evidence="2 3">
    <name type="scientific">Demequina lignilytica</name>
    <dbReference type="NCBI Taxonomy" id="3051663"/>
    <lineage>
        <taxon>Bacteria</taxon>
        <taxon>Bacillati</taxon>
        <taxon>Actinomycetota</taxon>
        <taxon>Actinomycetes</taxon>
        <taxon>Micrococcales</taxon>
        <taxon>Demequinaceae</taxon>
        <taxon>Demequina</taxon>
    </lineage>
</organism>
<dbReference type="Pfam" id="PF01872">
    <property type="entry name" value="RibD_C"/>
    <property type="match status" value="1"/>
</dbReference>
<dbReference type="GO" id="GO:0009231">
    <property type="term" value="P:riboflavin biosynthetic process"/>
    <property type="evidence" value="ECO:0007669"/>
    <property type="project" value="InterPro"/>
</dbReference>
<proteinExistence type="predicted"/>
<gene>
    <name evidence="2" type="ORF">QQX10_02365</name>
</gene>
<dbReference type="GO" id="GO:0008703">
    <property type="term" value="F:5-amino-6-(5-phosphoribosylamino)uracil reductase activity"/>
    <property type="evidence" value="ECO:0007669"/>
    <property type="project" value="InterPro"/>
</dbReference>
<dbReference type="InterPro" id="IPR002734">
    <property type="entry name" value="RibDG_C"/>
</dbReference>
<dbReference type="EMBL" id="JAUHPX010000001">
    <property type="protein sequence ID" value="MDN4487003.1"/>
    <property type="molecule type" value="Genomic_DNA"/>
</dbReference>
<protein>
    <submittedName>
        <fullName evidence="2">Dihydrofolate reductase family protein</fullName>
    </submittedName>
</protein>
<dbReference type="PANTHER" id="PTHR38011:SF11">
    <property type="entry name" value="2,5-DIAMINO-6-RIBOSYLAMINO-4(3H)-PYRIMIDINONE 5'-PHOSPHATE REDUCTASE"/>
    <property type="match status" value="1"/>
</dbReference>
<evidence type="ECO:0000259" key="1">
    <source>
        <dbReference type="Pfam" id="PF01872"/>
    </source>
</evidence>
<evidence type="ECO:0000313" key="2">
    <source>
        <dbReference type="EMBL" id="MDN4487003.1"/>
    </source>
</evidence>
<reference evidence="2" key="1">
    <citation type="submission" date="2023-06" db="EMBL/GenBank/DDBJ databases">
        <title>Sysu t00039.</title>
        <authorList>
            <person name="Gao L."/>
            <person name="Fang B.-Z."/>
            <person name="Li W.-J."/>
        </authorList>
    </citation>
    <scope>NUCLEOTIDE SEQUENCE</scope>
    <source>
        <strain evidence="2">SYSU T00039</strain>
    </source>
</reference>
<feature type="domain" description="Bacterial bifunctional deaminase-reductase C-terminal" evidence="1">
    <location>
        <begin position="107"/>
        <end position="180"/>
    </location>
</feature>
<accession>A0AAW7LZT7</accession>
<dbReference type="AlphaFoldDB" id="A0AAW7LZT7"/>
<dbReference type="RefSeq" id="WP_301120369.1">
    <property type="nucleotide sequence ID" value="NZ_JAUHPX010000001.1"/>
</dbReference>
<keyword evidence="3" id="KW-1185">Reference proteome</keyword>
<dbReference type="Gene3D" id="3.40.430.10">
    <property type="entry name" value="Dihydrofolate Reductase, subunit A"/>
    <property type="match status" value="1"/>
</dbReference>
<name>A0AAW7LZT7_9MICO</name>
<dbReference type="InterPro" id="IPR024072">
    <property type="entry name" value="DHFR-like_dom_sf"/>
</dbReference>
<dbReference type="SUPFAM" id="SSF53597">
    <property type="entry name" value="Dihydrofolate reductase-like"/>
    <property type="match status" value="1"/>
</dbReference>
<evidence type="ECO:0000313" key="3">
    <source>
        <dbReference type="Proteomes" id="UP001172737"/>
    </source>
</evidence>
<comment type="caution">
    <text evidence="2">The sequence shown here is derived from an EMBL/GenBank/DDBJ whole genome shotgun (WGS) entry which is preliminary data.</text>
</comment>